<dbReference type="EMBL" id="CP119879">
    <property type="protein sequence ID" value="WFD35393.1"/>
    <property type="molecule type" value="Genomic_DNA"/>
</dbReference>
<dbReference type="SMART" id="SM00513">
    <property type="entry name" value="SAP"/>
    <property type="match status" value="1"/>
</dbReference>
<keyword evidence="4" id="KW-1185">Reference proteome</keyword>
<evidence type="ECO:0000313" key="3">
    <source>
        <dbReference type="EMBL" id="WFD35393.1"/>
    </source>
</evidence>
<evidence type="ECO:0000313" key="4">
    <source>
        <dbReference type="Proteomes" id="UP001219933"/>
    </source>
</evidence>
<dbReference type="AlphaFoldDB" id="A0AAF0EZD5"/>
<dbReference type="InterPro" id="IPR003034">
    <property type="entry name" value="SAP_dom"/>
</dbReference>
<feature type="region of interest" description="Disordered" evidence="1">
    <location>
        <begin position="352"/>
        <end position="377"/>
    </location>
</feature>
<sequence length="377" mass="39497">MLRRLPSSAGRDVRRQISSPCLRSSIAAHSMPGTSRTLVSSVLLSNDGYEQRQVTELKAMLRQRGLPQSGRKLQLIERLKENDLARAGTGAPASTSAAPPRRKSSSRRAAPRGQDAAAAAEARAPTANLEPGSVSAIKDAEGNISSRSPATVQVAAPSAPGKPIEKAEPTPQFFNVRIPEPKPEPEVPQYIPIINPVVQPSTDSPFIAHVPQVHSVVSPETVSHASLLSTQTESAATATPKITSSVASTIANEIVPPALRRQARESLSSIQNAKAKVSEVIEDSKNLLATHNTVAAPDTSNARPSGRRPLNGDERRGLLVLGGIIFGGFTAGGLFRPRAREESASASASALAPSAPVRNVPHYSHGGGVVGAGTRKC</sequence>
<feature type="compositionally biased region" description="Low complexity" evidence="1">
    <location>
        <begin position="85"/>
        <end position="99"/>
    </location>
</feature>
<dbReference type="SUPFAM" id="SSF68906">
    <property type="entry name" value="SAP domain"/>
    <property type="match status" value="1"/>
</dbReference>
<evidence type="ECO:0000256" key="1">
    <source>
        <dbReference type="SAM" id="MobiDB-lite"/>
    </source>
</evidence>
<accession>A0AAF0EZD5</accession>
<evidence type="ECO:0000259" key="2">
    <source>
        <dbReference type="PROSITE" id="PS50800"/>
    </source>
</evidence>
<feature type="compositionally biased region" description="Basic residues" evidence="1">
    <location>
        <begin position="100"/>
        <end position="110"/>
    </location>
</feature>
<proteinExistence type="predicted"/>
<protein>
    <recommendedName>
        <fullName evidence="2">SAP domain-containing protein</fullName>
    </recommendedName>
</protein>
<feature type="region of interest" description="Disordered" evidence="1">
    <location>
        <begin position="83"/>
        <end position="170"/>
    </location>
</feature>
<feature type="compositionally biased region" description="Low complexity" evidence="1">
    <location>
        <begin position="111"/>
        <end position="127"/>
    </location>
</feature>
<dbReference type="PROSITE" id="PS50800">
    <property type="entry name" value="SAP"/>
    <property type="match status" value="1"/>
</dbReference>
<gene>
    <name evidence="3" type="ORF">MCUN1_002247</name>
</gene>
<organism evidence="3 4">
    <name type="scientific">Malassezia cuniculi</name>
    <dbReference type="NCBI Taxonomy" id="948313"/>
    <lineage>
        <taxon>Eukaryota</taxon>
        <taxon>Fungi</taxon>
        <taxon>Dikarya</taxon>
        <taxon>Basidiomycota</taxon>
        <taxon>Ustilaginomycotina</taxon>
        <taxon>Malasseziomycetes</taxon>
        <taxon>Malasseziales</taxon>
        <taxon>Malasseziaceae</taxon>
        <taxon>Malassezia</taxon>
    </lineage>
</organism>
<feature type="domain" description="SAP" evidence="2">
    <location>
        <begin position="49"/>
        <end position="83"/>
    </location>
</feature>
<name>A0AAF0EZD5_9BASI</name>
<dbReference type="Pfam" id="PF02037">
    <property type="entry name" value="SAP"/>
    <property type="match status" value="1"/>
</dbReference>
<dbReference type="Gene3D" id="1.10.720.30">
    <property type="entry name" value="SAP domain"/>
    <property type="match status" value="1"/>
</dbReference>
<dbReference type="Proteomes" id="UP001219933">
    <property type="component" value="Chromosome 3"/>
</dbReference>
<dbReference type="InterPro" id="IPR036361">
    <property type="entry name" value="SAP_dom_sf"/>
</dbReference>
<reference evidence="3" key="1">
    <citation type="submission" date="2023-03" db="EMBL/GenBank/DDBJ databases">
        <title>Mating type loci evolution in Malassezia.</title>
        <authorList>
            <person name="Coelho M.A."/>
        </authorList>
    </citation>
    <scope>NUCLEOTIDE SEQUENCE</scope>
    <source>
        <strain evidence="3">CBS 11721</strain>
    </source>
</reference>